<evidence type="ECO:0000256" key="1">
    <source>
        <dbReference type="SAM" id="MobiDB-lite"/>
    </source>
</evidence>
<accession>A0AA35V5E0</accession>
<organism evidence="2 3">
    <name type="scientific">Lactuca saligna</name>
    <name type="common">Willowleaf lettuce</name>
    <dbReference type="NCBI Taxonomy" id="75948"/>
    <lineage>
        <taxon>Eukaryota</taxon>
        <taxon>Viridiplantae</taxon>
        <taxon>Streptophyta</taxon>
        <taxon>Embryophyta</taxon>
        <taxon>Tracheophyta</taxon>
        <taxon>Spermatophyta</taxon>
        <taxon>Magnoliopsida</taxon>
        <taxon>eudicotyledons</taxon>
        <taxon>Gunneridae</taxon>
        <taxon>Pentapetalae</taxon>
        <taxon>asterids</taxon>
        <taxon>campanulids</taxon>
        <taxon>Asterales</taxon>
        <taxon>Asteraceae</taxon>
        <taxon>Cichorioideae</taxon>
        <taxon>Cichorieae</taxon>
        <taxon>Lactucinae</taxon>
        <taxon>Lactuca</taxon>
    </lineage>
</organism>
<keyword evidence="3" id="KW-1185">Reference proteome</keyword>
<name>A0AA35V5E0_LACSI</name>
<proteinExistence type="predicted"/>
<reference evidence="2" key="1">
    <citation type="submission" date="2023-04" db="EMBL/GenBank/DDBJ databases">
        <authorList>
            <person name="Vijverberg K."/>
            <person name="Xiong W."/>
            <person name="Schranz E."/>
        </authorList>
    </citation>
    <scope>NUCLEOTIDE SEQUENCE</scope>
</reference>
<dbReference type="Proteomes" id="UP001177003">
    <property type="component" value="Chromosome 0"/>
</dbReference>
<dbReference type="AlphaFoldDB" id="A0AA35V5E0"/>
<evidence type="ECO:0000313" key="2">
    <source>
        <dbReference type="EMBL" id="CAI9259570.1"/>
    </source>
</evidence>
<feature type="region of interest" description="Disordered" evidence="1">
    <location>
        <begin position="112"/>
        <end position="131"/>
    </location>
</feature>
<evidence type="ECO:0000313" key="3">
    <source>
        <dbReference type="Proteomes" id="UP001177003"/>
    </source>
</evidence>
<sequence length="131" mass="14779">MICSRGYPRLVRDKNVAFVRLKDTKEELVLPVEDLLKSNPGEKQNRQDHDEVEVTPMDFDASSNEDAVSGVDAYNVNVNKVKNEVMEGEIRPLLNKIRKKKSERIIKLKMAKRVGDEDAPGNSKSKALAID</sequence>
<protein>
    <submittedName>
        <fullName evidence="2">Uncharacterized protein</fullName>
    </submittedName>
</protein>
<dbReference type="EMBL" id="OX465086">
    <property type="protein sequence ID" value="CAI9259570.1"/>
    <property type="molecule type" value="Genomic_DNA"/>
</dbReference>
<gene>
    <name evidence="2" type="ORF">LSALG_LOCUS455</name>
</gene>